<organism evidence="3 4">
    <name type="scientific">Candidatus Magnetobacterium casense</name>
    <dbReference type="NCBI Taxonomy" id="1455061"/>
    <lineage>
        <taxon>Bacteria</taxon>
        <taxon>Pseudomonadati</taxon>
        <taxon>Nitrospirota</taxon>
        <taxon>Thermodesulfovibrionia</taxon>
        <taxon>Thermodesulfovibrionales</taxon>
        <taxon>Candidatus Magnetobacteriaceae</taxon>
        <taxon>Candidatus Magnetobacterium</taxon>
    </lineage>
</organism>
<sequence>MKILIADDDKLHRDKLKKFFSKFANVYDTDDGKLAVSLFKHHMKDKKFDLVVLDNLMPYCGMDTLDDIRKEEGTVKDSPAVIFMVSGFEDIDEKKEAYKKRANEYFVKGQGCTPAILKEAMKKHGLIQD</sequence>
<proteinExistence type="predicted"/>
<dbReference type="RefSeq" id="WP_218250879.1">
    <property type="nucleotide sequence ID" value="NZ_JABXWD010000014.1"/>
</dbReference>
<feature type="domain" description="Response regulatory" evidence="2">
    <location>
        <begin position="2"/>
        <end position="123"/>
    </location>
</feature>
<evidence type="ECO:0000259" key="2">
    <source>
        <dbReference type="PROSITE" id="PS50110"/>
    </source>
</evidence>
<feature type="modified residue" description="4-aspartylphosphate" evidence="1">
    <location>
        <position position="54"/>
    </location>
</feature>
<dbReference type="Pfam" id="PF00072">
    <property type="entry name" value="Response_reg"/>
    <property type="match status" value="1"/>
</dbReference>
<dbReference type="EMBL" id="JABXWD010000014">
    <property type="protein sequence ID" value="MBV6340260.1"/>
    <property type="molecule type" value="Genomic_DNA"/>
</dbReference>
<keyword evidence="1" id="KW-0597">Phosphoprotein</keyword>
<dbReference type="CDD" id="cd00156">
    <property type="entry name" value="REC"/>
    <property type="match status" value="1"/>
</dbReference>
<gene>
    <name evidence="3" type="ORF">HWQ67_01550</name>
</gene>
<dbReference type="InterPro" id="IPR001789">
    <property type="entry name" value="Sig_transdc_resp-reg_receiver"/>
</dbReference>
<accession>A0ABS6RUG3</accession>
<evidence type="ECO:0000256" key="1">
    <source>
        <dbReference type="PROSITE-ProRule" id="PRU00169"/>
    </source>
</evidence>
<dbReference type="PANTHER" id="PTHR43228:SF1">
    <property type="entry name" value="TWO-COMPONENT RESPONSE REGULATOR ARR22"/>
    <property type="match status" value="1"/>
</dbReference>
<protein>
    <submittedName>
        <fullName evidence="3">Response regulator</fullName>
    </submittedName>
</protein>
<dbReference type="InterPro" id="IPR052048">
    <property type="entry name" value="ST_Response_Regulator"/>
</dbReference>
<dbReference type="PANTHER" id="PTHR43228">
    <property type="entry name" value="TWO-COMPONENT RESPONSE REGULATOR"/>
    <property type="match status" value="1"/>
</dbReference>
<dbReference type="Proteomes" id="UP001196980">
    <property type="component" value="Unassembled WGS sequence"/>
</dbReference>
<name>A0ABS6RUG3_9BACT</name>
<keyword evidence="4" id="KW-1185">Reference proteome</keyword>
<comment type="caution">
    <text evidence="3">The sequence shown here is derived from an EMBL/GenBank/DDBJ whole genome shotgun (WGS) entry which is preliminary data.</text>
</comment>
<reference evidence="3 4" key="1">
    <citation type="journal article" date="2020" name="J Geophys Res Biogeosci">
        <title>Magnetotaxis as an Adaptation to Enable Bacterial Shuttling of Microbial Sulfur and Sulfur Cycling Across Aquatic Oxic#Anoxic Interfaces.</title>
        <authorList>
            <person name="Li J."/>
            <person name="Liu P."/>
            <person name="Wang J."/>
            <person name="Roberts A.P."/>
            <person name="Pan Y."/>
        </authorList>
    </citation>
    <scope>NUCLEOTIDE SEQUENCE [LARGE SCALE GENOMIC DNA]</scope>
    <source>
        <strain evidence="3 4">MYR-1_YQ</strain>
    </source>
</reference>
<evidence type="ECO:0000313" key="3">
    <source>
        <dbReference type="EMBL" id="MBV6340260.1"/>
    </source>
</evidence>
<dbReference type="SMART" id="SM00448">
    <property type="entry name" value="REC"/>
    <property type="match status" value="1"/>
</dbReference>
<evidence type="ECO:0000313" key="4">
    <source>
        <dbReference type="Proteomes" id="UP001196980"/>
    </source>
</evidence>
<dbReference type="PROSITE" id="PS50110">
    <property type="entry name" value="RESPONSE_REGULATORY"/>
    <property type="match status" value="1"/>
</dbReference>